<organism evidence="3">
    <name type="scientific">marine metagenome</name>
    <dbReference type="NCBI Taxonomy" id="408172"/>
    <lineage>
        <taxon>unclassified sequences</taxon>
        <taxon>metagenomes</taxon>
        <taxon>ecological metagenomes</taxon>
    </lineage>
</organism>
<dbReference type="GO" id="GO:0012505">
    <property type="term" value="C:endomembrane system"/>
    <property type="evidence" value="ECO:0007669"/>
    <property type="project" value="TreeGrafter"/>
</dbReference>
<feature type="transmembrane region" description="Helical" evidence="1">
    <location>
        <begin position="42"/>
        <end position="63"/>
    </location>
</feature>
<feature type="domain" description="Phospholipid/glycerol acyltransferase" evidence="2">
    <location>
        <begin position="118"/>
        <end position="261"/>
    </location>
</feature>
<gene>
    <name evidence="3" type="ORF">METZ01_LOCUS19072</name>
</gene>
<proteinExistence type="predicted"/>
<dbReference type="SUPFAM" id="SSF69593">
    <property type="entry name" value="Glycerol-3-phosphate (1)-acyltransferase"/>
    <property type="match status" value="1"/>
</dbReference>
<protein>
    <recommendedName>
        <fullName evidence="2">Phospholipid/glycerol acyltransferase domain-containing protein</fullName>
    </recommendedName>
</protein>
<evidence type="ECO:0000259" key="2">
    <source>
        <dbReference type="SMART" id="SM00563"/>
    </source>
</evidence>
<reference evidence="3" key="1">
    <citation type="submission" date="2018-05" db="EMBL/GenBank/DDBJ databases">
        <authorList>
            <person name="Lanie J.A."/>
            <person name="Ng W.-L."/>
            <person name="Kazmierczak K.M."/>
            <person name="Andrzejewski T.M."/>
            <person name="Davidsen T.M."/>
            <person name="Wayne K.J."/>
            <person name="Tettelin H."/>
            <person name="Glass J.I."/>
            <person name="Rusch D."/>
            <person name="Podicherti R."/>
            <person name="Tsui H.-C.T."/>
            <person name="Winkler M.E."/>
        </authorList>
    </citation>
    <scope>NUCLEOTIDE SEQUENCE</scope>
</reference>
<evidence type="ECO:0000313" key="3">
    <source>
        <dbReference type="EMBL" id="SUZ66218.1"/>
    </source>
</evidence>
<keyword evidence="1" id="KW-1133">Transmembrane helix</keyword>
<evidence type="ECO:0000256" key="1">
    <source>
        <dbReference type="SAM" id="Phobius"/>
    </source>
</evidence>
<name>A0A381PIH7_9ZZZZ</name>
<dbReference type="GO" id="GO:0003841">
    <property type="term" value="F:1-acylglycerol-3-phosphate O-acyltransferase activity"/>
    <property type="evidence" value="ECO:0007669"/>
    <property type="project" value="TreeGrafter"/>
</dbReference>
<dbReference type="PANTHER" id="PTHR10983">
    <property type="entry name" value="1-ACYLGLYCEROL-3-PHOSPHATE ACYLTRANSFERASE-RELATED"/>
    <property type="match status" value="1"/>
</dbReference>
<feature type="transmembrane region" description="Helical" evidence="1">
    <location>
        <begin position="6"/>
        <end position="30"/>
    </location>
</feature>
<dbReference type="EMBL" id="UINC01000978">
    <property type="protein sequence ID" value="SUZ66218.1"/>
    <property type="molecule type" value="Genomic_DNA"/>
</dbReference>
<keyword evidence="1" id="KW-0812">Transmembrane</keyword>
<dbReference type="CDD" id="cd07990">
    <property type="entry name" value="LPLAT_LCLAT1-like"/>
    <property type="match status" value="1"/>
</dbReference>
<keyword evidence="1" id="KW-0472">Membrane</keyword>
<accession>A0A381PIH7</accession>
<dbReference type="AlphaFoldDB" id="A0A381PIH7"/>
<sequence length="323" mass="36772">MLTIPAYFLATVCLSVTLPIWVLLSAIIGLHPKFRGCLRCGLFLAGYLWCESIGVVISFFIWIRHELRRDVRTQAQDFLQANFKLQCWWAGGLEWLGRRIFGIRFEVSGSDALVGERVIFISRHASIGDTILPVRLYGQPGNRHLRYVLKRELLNDPCLDIVGNRLPNYFVDRFSDDPANERDGVASLLTGLSGCEGVVIYPEGTRFSATKREHVLEKLSGDERIHAERWTHLLPPRYGGILALLQANQQLDLLFCAHVGLEGSADFYSLMNGSWENSTIKVHFWRVPFDEIPKDLDGQRNFIIESWDRMQREVSWLHSAGAG</sequence>
<dbReference type="InterPro" id="IPR002123">
    <property type="entry name" value="Plipid/glycerol_acylTrfase"/>
</dbReference>
<dbReference type="SMART" id="SM00563">
    <property type="entry name" value="PlsC"/>
    <property type="match status" value="1"/>
</dbReference>
<dbReference type="Pfam" id="PF01553">
    <property type="entry name" value="Acyltransferase"/>
    <property type="match status" value="1"/>
</dbReference>
<dbReference type="PANTHER" id="PTHR10983:SF24">
    <property type="entry name" value="1-ACYLGLYCEROL-3-PHOSPHATE O-ACYLTRANSFERASE 3, ISOFORM E-RELATED"/>
    <property type="match status" value="1"/>
</dbReference>